<gene>
    <name evidence="1" type="ORF">PsorP6_002254</name>
</gene>
<evidence type="ECO:0000313" key="1">
    <source>
        <dbReference type="EMBL" id="KAI9923296.1"/>
    </source>
</evidence>
<name>A0ACC0WZ95_9STRA</name>
<dbReference type="Proteomes" id="UP001163321">
    <property type="component" value="Chromosome 1"/>
</dbReference>
<reference evidence="1 2" key="1">
    <citation type="journal article" date="2022" name="bioRxiv">
        <title>The genome of the oomycete Peronosclerospora sorghi, a cosmopolitan pathogen of maize and sorghum, is inflated with dispersed pseudogenes.</title>
        <authorList>
            <person name="Fletcher K."/>
            <person name="Martin F."/>
            <person name="Isakeit T."/>
            <person name="Cavanaugh K."/>
            <person name="Magill C."/>
            <person name="Michelmore R."/>
        </authorList>
    </citation>
    <scope>NUCLEOTIDE SEQUENCE [LARGE SCALE GENOMIC DNA]</scope>
    <source>
        <strain evidence="1">P6</strain>
    </source>
</reference>
<organism evidence="1 2">
    <name type="scientific">Peronosclerospora sorghi</name>
    <dbReference type="NCBI Taxonomy" id="230839"/>
    <lineage>
        <taxon>Eukaryota</taxon>
        <taxon>Sar</taxon>
        <taxon>Stramenopiles</taxon>
        <taxon>Oomycota</taxon>
        <taxon>Peronosporomycetes</taxon>
        <taxon>Peronosporales</taxon>
        <taxon>Peronosporaceae</taxon>
        <taxon>Peronosclerospora</taxon>
    </lineage>
</organism>
<sequence length="571" mass="59958">MKVMTALTTTVAALFGVVQAMSIDDGFALDGTTTYCMGVNGEPASLIFDTLEASNAGRCPVGVTLTVAHSTFHVNEPITVKWTAKAIVDVSNSIFPNAIDPATQLPGAVTISKLYACLAGTNCATNVVGTPTGADGASTGPFAADGMKALETNTITIATAGDYIIVGIVALPGDATLNLAAEEYVAFKRISIANEDTTTDSSNSASSHNATIESGTIFEKTSDTARNESIGVSNSSPKPYKSTGFDDSTNKADQNIADSSNSTKSASTRSGKNGFGAGGFVMIAVVVGGCIVCVVGFAFVMRRRKENGMSADKEFNDNSDEKVDLSYIANITARNNDKNGANNIVSVESSPIIMSSTELGSELNSSDVGPPKTNLNTDEYSEEISQGAERTVETSNASSLSQSQSSMSNYGESIVSARQKYLEPVGWNGSVSSQMDSRLDSMEQAELKARGFGSISGFSMVSGKSEDNASRMTGFSEFDSNRDIGFSMSIGESQLDEDSRTTGELSITEDSRATGFSEAMDRARLDSEMSVDSYGFRASRASADSYSSGMSPYGRENSRISNFSVDSNIDN</sequence>
<keyword evidence="2" id="KW-1185">Reference proteome</keyword>
<dbReference type="EMBL" id="CM047580">
    <property type="protein sequence ID" value="KAI9923296.1"/>
    <property type="molecule type" value="Genomic_DNA"/>
</dbReference>
<protein>
    <submittedName>
        <fullName evidence="1">Uncharacterized protein</fullName>
    </submittedName>
</protein>
<comment type="caution">
    <text evidence="1">The sequence shown here is derived from an EMBL/GenBank/DDBJ whole genome shotgun (WGS) entry which is preliminary data.</text>
</comment>
<evidence type="ECO:0000313" key="2">
    <source>
        <dbReference type="Proteomes" id="UP001163321"/>
    </source>
</evidence>
<proteinExistence type="predicted"/>
<accession>A0ACC0WZ95</accession>